<organism evidence="1">
    <name type="scientific">marine metagenome</name>
    <dbReference type="NCBI Taxonomy" id="408172"/>
    <lineage>
        <taxon>unclassified sequences</taxon>
        <taxon>metagenomes</taxon>
        <taxon>ecological metagenomes</taxon>
    </lineage>
</organism>
<reference evidence="1" key="1">
    <citation type="submission" date="2018-05" db="EMBL/GenBank/DDBJ databases">
        <authorList>
            <person name="Lanie J.A."/>
            <person name="Ng W.-L."/>
            <person name="Kazmierczak K.M."/>
            <person name="Andrzejewski T.M."/>
            <person name="Davidsen T.M."/>
            <person name="Wayne K.J."/>
            <person name="Tettelin H."/>
            <person name="Glass J.I."/>
            <person name="Rusch D."/>
            <person name="Podicherti R."/>
            <person name="Tsui H.-C.T."/>
            <person name="Winkler M.E."/>
        </authorList>
    </citation>
    <scope>NUCLEOTIDE SEQUENCE</scope>
</reference>
<dbReference type="AlphaFoldDB" id="A0A381W4B4"/>
<dbReference type="EMBL" id="UINC01010669">
    <property type="protein sequence ID" value="SVA47375.1"/>
    <property type="molecule type" value="Genomic_DNA"/>
</dbReference>
<sequence>MKDTRYVLNGVLIYSAGNPGMKFSALSSYEKKNCPKPSIPGIDKLIKRGNTMTLPYKYNPKTLLRCVVPAAAGLILSACNMHANQAFNDGIGYREARFAEISAMREYRQCRDDALNLDTQARKEGSSARYLSSARLIEKCEAEVAASAAKAGENERMRAYALSIQNYFKGGDIAKAQQNLENLKTAFPGKDLYFPDGSSFVETMEVLLGMKDRSSIGQFSAVNVNQGLKAELRRVDYWKKN</sequence>
<protein>
    <submittedName>
        <fullName evidence="1">Uncharacterized protein</fullName>
    </submittedName>
</protein>
<proteinExistence type="predicted"/>
<accession>A0A381W4B4</accession>
<gene>
    <name evidence="1" type="ORF">METZ01_LOCUS100229</name>
</gene>
<evidence type="ECO:0000313" key="1">
    <source>
        <dbReference type="EMBL" id="SVA47375.1"/>
    </source>
</evidence>
<name>A0A381W4B4_9ZZZZ</name>